<dbReference type="PANTHER" id="PTHR24320:SF114">
    <property type="entry name" value="OS03G0115700 PROTEIN"/>
    <property type="match status" value="1"/>
</dbReference>
<evidence type="ECO:0000313" key="3">
    <source>
        <dbReference type="EMBL" id="RZB70685.1"/>
    </source>
</evidence>
<name>A0A445HA88_GLYSO</name>
<dbReference type="AlphaFoldDB" id="A0A445HA88"/>
<comment type="caution">
    <text evidence="3">The sequence shown here is derived from an EMBL/GenBank/DDBJ whole genome shotgun (WGS) entry which is preliminary data.</text>
</comment>
<evidence type="ECO:0000313" key="4">
    <source>
        <dbReference type="Proteomes" id="UP000289340"/>
    </source>
</evidence>
<reference evidence="3 4" key="1">
    <citation type="submission" date="2018-09" db="EMBL/GenBank/DDBJ databases">
        <title>A high-quality reference genome of wild soybean provides a powerful tool to mine soybean genomes.</title>
        <authorList>
            <person name="Xie M."/>
            <person name="Chung C.Y.L."/>
            <person name="Li M.-W."/>
            <person name="Wong F.-L."/>
            <person name="Chan T.-F."/>
            <person name="Lam H.-M."/>
        </authorList>
    </citation>
    <scope>NUCLEOTIDE SEQUENCE [LARGE SCALE GENOMIC DNA]</scope>
    <source>
        <strain evidence="4">cv. W05</strain>
        <tissue evidence="3">Hypocotyl of etiolated seedlings</tissue>
    </source>
</reference>
<dbReference type="Gene3D" id="3.40.50.720">
    <property type="entry name" value="NAD(P)-binding Rossmann-like Domain"/>
    <property type="match status" value="1"/>
</dbReference>
<accession>A0A445HA88</accession>
<dbReference type="GO" id="GO:0016491">
    <property type="term" value="F:oxidoreductase activity"/>
    <property type="evidence" value="ECO:0007669"/>
    <property type="project" value="UniProtKB-KW"/>
</dbReference>
<dbReference type="EMBL" id="QZWG01000013">
    <property type="protein sequence ID" value="RZB70685.1"/>
    <property type="molecule type" value="Genomic_DNA"/>
</dbReference>
<dbReference type="Proteomes" id="UP000289340">
    <property type="component" value="Chromosome 13"/>
</dbReference>
<keyword evidence="2" id="KW-0560">Oxidoreductase</keyword>
<dbReference type="InterPro" id="IPR036291">
    <property type="entry name" value="NAD(P)-bd_dom_sf"/>
</dbReference>
<keyword evidence="4" id="KW-1185">Reference proteome</keyword>
<sequence length="159" mass="17393">MHSATHAKAERLLGTHSHIHNLGLDSSLEPHAVSNDMVGEIAISPTPLIWVSNLTVTSQQMGANVTVNCVHPGIVRTRLTREREGLLTDLVFFLASKLLKTIPQAAATTCYVATHPRLFNVSDKYFADCNEISTSKLGSNSTEAARLWAASLKYNCFRC</sequence>
<protein>
    <submittedName>
        <fullName evidence="3">Short-chain dehydrogenase TIC 32, chloroplastic</fullName>
    </submittedName>
</protein>
<proteinExistence type="inferred from homology"/>
<organism evidence="3 4">
    <name type="scientific">Glycine soja</name>
    <name type="common">Wild soybean</name>
    <dbReference type="NCBI Taxonomy" id="3848"/>
    <lineage>
        <taxon>Eukaryota</taxon>
        <taxon>Viridiplantae</taxon>
        <taxon>Streptophyta</taxon>
        <taxon>Embryophyta</taxon>
        <taxon>Tracheophyta</taxon>
        <taxon>Spermatophyta</taxon>
        <taxon>Magnoliopsida</taxon>
        <taxon>eudicotyledons</taxon>
        <taxon>Gunneridae</taxon>
        <taxon>Pentapetalae</taxon>
        <taxon>rosids</taxon>
        <taxon>fabids</taxon>
        <taxon>Fabales</taxon>
        <taxon>Fabaceae</taxon>
        <taxon>Papilionoideae</taxon>
        <taxon>50 kb inversion clade</taxon>
        <taxon>NPAAA clade</taxon>
        <taxon>indigoferoid/millettioid clade</taxon>
        <taxon>Phaseoleae</taxon>
        <taxon>Glycine</taxon>
        <taxon>Glycine subgen. Soja</taxon>
    </lineage>
</organism>
<dbReference type="SUPFAM" id="SSF51735">
    <property type="entry name" value="NAD(P)-binding Rossmann-fold domains"/>
    <property type="match status" value="1"/>
</dbReference>
<comment type="similarity">
    <text evidence="1">Belongs to the short-chain dehydrogenases/reductases (SDR) family.</text>
</comment>
<gene>
    <name evidence="3" type="ORF">D0Y65_035591</name>
</gene>
<dbReference type="PANTHER" id="PTHR24320">
    <property type="entry name" value="RETINOL DEHYDROGENASE"/>
    <property type="match status" value="1"/>
</dbReference>
<evidence type="ECO:0000256" key="2">
    <source>
        <dbReference type="ARBA" id="ARBA00023002"/>
    </source>
</evidence>
<evidence type="ECO:0000256" key="1">
    <source>
        <dbReference type="ARBA" id="ARBA00006484"/>
    </source>
</evidence>